<gene>
    <name evidence="2" type="ORF">FB471_5336</name>
</gene>
<dbReference type="Pfam" id="PF00724">
    <property type="entry name" value="Oxidored_FMN"/>
    <property type="match status" value="1"/>
</dbReference>
<accession>A0A542DQX0</accession>
<dbReference type="CDD" id="cd02803">
    <property type="entry name" value="OYE_like_FMN_family"/>
    <property type="match status" value="1"/>
</dbReference>
<dbReference type="GO" id="GO:0016491">
    <property type="term" value="F:oxidoreductase activity"/>
    <property type="evidence" value="ECO:0007669"/>
    <property type="project" value="InterPro"/>
</dbReference>
<dbReference type="Proteomes" id="UP000320876">
    <property type="component" value="Unassembled WGS sequence"/>
</dbReference>
<name>A0A542DQX0_AMYCI</name>
<dbReference type="InterPro" id="IPR001155">
    <property type="entry name" value="OxRdtase_FMN_N"/>
</dbReference>
<dbReference type="InterPro" id="IPR045247">
    <property type="entry name" value="Oye-like"/>
</dbReference>
<evidence type="ECO:0000259" key="1">
    <source>
        <dbReference type="Pfam" id="PF00724"/>
    </source>
</evidence>
<dbReference type="RefSeq" id="WP_142001018.1">
    <property type="nucleotide sequence ID" value="NZ_VFML01000001.1"/>
</dbReference>
<comment type="caution">
    <text evidence="2">The sequence shown here is derived from an EMBL/GenBank/DDBJ whole genome shotgun (WGS) entry which is preliminary data.</text>
</comment>
<dbReference type="Gene3D" id="3.20.20.70">
    <property type="entry name" value="Aldolase class I"/>
    <property type="match status" value="1"/>
</dbReference>
<proteinExistence type="predicted"/>
<feature type="domain" description="NADH:flavin oxidoreductase/NADH oxidase N-terminal" evidence="1">
    <location>
        <begin position="8"/>
        <end position="343"/>
    </location>
</feature>
<reference evidence="2 3" key="1">
    <citation type="submission" date="2019-06" db="EMBL/GenBank/DDBJ databases">
        <title>Sequencing the genomes of 1000 actinobacteria strains.</title>
        <authorList>
            <person name="Klenk H.-P."/>
        </authorList>
    </citation>
    <scope>NUCLEOTIDE SEQUENCE [LARGE SCALE GENOMIC DNA]</scope>
    <source>
        <strain evidence="2 3">DSM 45679</strain>
    </source>
</reference>
<evidence type="ECO:0000313" key="3">
    <source>
        <dbReference type="Proteomes" id="UP000320876"/>
    </source>
</evidence>
<sequence length="370" mass="38708">MSMHPALKPVRLGDIELSNRVAVAPMSRVSTRGDGVPTAEMAAYYRRFARGGFGLVISEGTYTDEQYSQAYPDQPAMVTAAQLDGWRRVTDAVHEAGAAIVLQLMHAGALSQHNNHITGTIGPSAVSPKGARMPAYGGEGPFALPAAASVADLARVAAGFAAAAAHAKAAGFDGVEVHGANGYLIDQFLTTYTNLRTDRYGGDAAGRVRFATEVLRAVRAAVGAGFPVGIRLSQTKVNDPDYRWPGDATEAETIFHAVAEAGADYLHLASEGRAWMATATLDNGVSISRLARTVTGLPVIANGGMHVPDTSRSVLAEGHADLVAIGRGALANPDWPGKVAAGDPLRDFDGTMLKPDVTLASQAAWERVQP</sequence>
<dbReference type="EMBL" id="VFML01000001">
    <property type="protein sequence ID" value="TQJ05501.1"/>
    <property type="molecule type" value="Genomic_DNA"/>
</dbReference>
<dbReference type="InterPro" id="IPR013785">
    <property type="entry name" value="Aldolase_TIM"/>
</dbReference>
<dbReference type="OrthoDB" id="3169239at2"/>
<organism evidence="2 3">
    <name type="scientific">Amycolatopsis cihanbeyliensis</name>
    <dbReference type="NCBI Taxonomy" id="1128664"/>
    <lineage>
        <taxon>Bacteria</taxon>
        <taxon>Bacillati</taxon>
        <taxon>Actinomycetota</taxon>
        <taxon>Actinomycetes</taxon>
        <taxon>Pseudonocardiales</taxon>
        <taxon>Pseudonocardiaceae</taxon>
        <taxon>Amycolatopsis</taxon>
    </lineage>
</organism>
<dbReference type="AlphaFoldDB" id="A0A542DQX0"/>
<dbReference type="PANTHER" id="PTHR22893">
    <property type="entry name" value="NADH OXIDOREDUCTASE-RELATED"/>
    <property type="match status" value="1"/>
</dbReference>
<keyword evidence="3" id="KW-1185">Reference proteome</keyword>
<dbReference type="GO" id="GO:0010181">
    <property type="term" value="F:FMN binding"/>
    <property type="evidence" value="ECO:0007669"/>
    <property type="project" value="InterPro"/>
</dbReference>
<dbReference type="PANTHER" id="PTHR22893:SF55">
    <property type="entry name" value="OXIDOREDUCTASE-RELATED"/>
    <property type="match status" value="1"/>
</dbReference>
<dbReference type="GO" id="GO:0005829">
    <property type="term" value="C:cytosol"/>
    <property type="evidence" value="ECO:0007669"/>
    <property type="project" value="TreeGrafter"/>
</dbReference>
<evidence type="ECO:0000313" key="2">
    <source>
        <dbReference type="EMBL" id="TQJ05501.1"/>
    </source>
</evidence>
<dbReference type="SUPFAM" id="SSF51395">
    <property type="entry name" value="FMN-linked oxidoreductases"/>
    <property type="match status" value="1"/>
</dbReference>
<protein>
    <submittedName>
        <fullName evidence="2">2,4-dienoyl-CoA reductase-like NADH-dependent reductase (Old Yellow Enzyme family)</fullName>
    </submittedName>
</protein>